<dbReference type="EMBL" id="CAKZ01000146">
    <property type="protein sequence ID" value="CCJ82445.1"/>
    <property type="molecule type" value="Genomic_DNA"/>
</dbReference>
<keyword evidence="1" id="KW-0732">Signal</keyword>
<evidence type="ECO:0000313" key="3">
    <source>
        <dbReference type="Proteomes" id="UP000009342"/>
    </source>
</evidence>
<reference evidence="3" key="1">
    <citation type="journal article" date="2012" name="PLoS ONE">
        <title>Comparative analysis of genome sequences covering the seven cronobacter species.</title>
        <authorList>
            <person name="Joseph S."/>
            <person name="Desai P."/>
            <person name="Ji Y."/>
            <person name="Cummings C.A."/>
            <person name="Shih R."/>
            <person name="Degoricija L."/>
            <person name="Rico A."/>
            <person name="Brzoska P."/>
            <person name="Hamby S.E."/>
            <person name="Masood N."/>
            <person name="Hariri S."/>
            <person name="Sonbol H."/>
            <person name="Chuzhanova N."/>
            <person name="McClelland M."/>
            <person name="Furtado M.R."/>
            <person name="Forsythe S.J."/>
        </authorList>
    </citation>
    <scope>NUCLEOTIDE SEQUENCE [LARGE SCALE GENOMIC DNA]</scope>
    <source>
        <strain evidence="3">1210</strain>
    </source>
</reference>
<gene>
    <name evidence="2" type="ORF">BN134_3206</name>
</gene>
<protein>
    <submittedName>
        <fullName evidence="2">CpmK protein</fullName>
    </submittedName>
</protein>
<feature type="chain" id="PRO_5046416883" evidence="1">
    <location>
        <begin position="21"/>
        <end position="180"/>
    </location>
</feature>
<sequence length="180" mass="20638">MRAWAVLALFFIRVSSAAQQDEPYRSLIQQALDERSLCLGETTWPVTSRAGTEPWLNARMEALVDAGLVVTHQEGHQKVWTLSHKGRAEYHRHHDFCYGRMRVGTIREIHSQRDGVQVTFTYALSALPEWAKNASLRMADTELDNLISGNKNVRYQAFFTRDAHGKLRLTRSPEPLDLLY</sequence>
<dbReference type="Proteomes" id="UP000009342">
    <property type="component" value="Unassembled WGS sequence"/>
</dbReference>
<organism evidence="2 3">
    <name type="scientific">Cronobacter dublinensis 1210</name>
    <dbReference type="NCBI Taxonomy" id="1208656"/>
    <lineage>
        <taxon>Bacteria</taxon>
        <taxon>Pseudomonadati</taxon>
        <taxon>Pseudomonadota</taxon>
        <taxon>Gammaproteobacteria</taxon>
        <taxon>Enterobacterales</taxon>
        <taxon>Enterobacteriaceae</taxon>
        <taxon>Cronobacter</taxon>
    </lineage>
</organism>
<accession>A0ABM9QAF7</accession>
<keyword evidence="3" id="KW-1185">Reference proteome</keyword>
<proteinExistence type="predicted"/>
<name>A0ABM9QAF7_9ENTR</name>
<comment type="caution">
    <text evidence="2">The sequence shown here is derived from an EMBL/GenBank/DDBJ whole genome shotgun (WGS) entry which is preliminary data.</text>
</comment>
<evidence type="ECO:0000313" key="2">
    <source>
        <dbReference type="EMBL" id="CCJ82445.1"/>
    </source>
</evidence>
<evidence type="ECO:0000256" key="1">
    <source>
        <dbReference type="SAM" id="SignalP"/>
    </source>
</evidence>
<feature type="signal peptide" evidence="1">
    <location>
        <begin position="1"/>
        <end position="20"/>
    </location>
</feature>